<keyword evidence="9" id="KW-0812">Transmembrane</keyword>
<feature type="domain" description="Signal transduction histidine kinase subgroup 3 dimerisation and phosphoacceptor" evidence="10">
    <location>
        <begin position="186"/>
        <end position="251"/>
    </location>
</feature>
<accession>A0A1G8WDV5</accession>
<dbReference type="AlphaFoldDB" id="A0A1G8WDV5"/>
<sequence length="385" mass="41140">MVVLPLSPVDSHRGQWPIAAVLALLMLGELLLMSGGGSAEALVWLLSVPVCIVAVTSFKSRAFTIPVAVASIFVSSFVIRTFSVDLPTLLSPLTVAETAACLVITAVVVREEPRRSATWSVGSLVAVSFFAAIVRDNWISGSNYNEMLGSLVLGFTAVGTGLYFRARDTESGRLIAAAVTDAQKEERIALARELHDVVAHHVTGMLVQAQAALEVSDDDPHAAHRLLPGIVRSGTEALGAMRRLVGTLRQGENEAATTDLAADVIAAVERTRELGFETRLRIDLPPGEVAPELGRSVLRLVQESLTNVHKHAVSPTMIDVEISRTSSGALRVIVADDGQLHELNQGGYGLVGMRERVDLLGGLFSAGPRENGWQVLAELPLERTK</sequence>
<reference evidence="12" key="1">
    <citation type="submission" date="2016-10" db="EMBL/GenBank/DDBJ databases">
        <authorList>
            <person name="Varghese N."/>
            <person name="Submissions S."/>
        </authorList>
    </citation>
    <scope>NUCLEOTIDE SEQUENCE [LARGE SCALE GENOMIC DNA]</scope>
    <source>
        <strain evidence="12">DSM 44796</strain>
    </source>
</reference>
<evidence type="ECO:0000256" key="6">
    <source>
        <dbReference type="ARBA" id="ARBA00022777"/>
    </source>
</evidence>
<organism evidence="11 12">
    <name type="scientific">Lentzea albidocapillata subsp. violacea</name>
    <dbReference type="NCBI Taxonomy" id="128104"/>
    <lineage>
        <taxon>Bacteria</taxon>
        <taxon>Bacillati</taxon>
        <taxon>Actinomycetota</taxon>
        <taxon>Actinomycetes</taxon>
        <taxon>Pseudonocardiales</taxon>
        <taxon>Pseudonocardiaceae</taxon>
        <taxon>Lentzea</taxon>
    </lineage>
</organism>
<comment type="catalytic activity">
    <reaction evidence="1">
        <text>ATP + protein L-histidine = ADP + protein N-phospho-L-histidine.</text>
        <dbReference type="EC" id="2.7.13.3"/>
    </reaction>
</comment>
<keyword evidence="8" id="KW-0902">Two-component regulatory system</keyword>
<dbReference type="Pfam" id="PF07730">
    <property type="entry name" value="HisKA_3"/>
    <property type="match status" value="1"/>
</dbReference>
<feature type="transmembrane region" description="Helical" evidence="9">
    <location>
        <begin position="89"/>
        <end position="109"/>
    </location>
</feature>
<evidence type="ECO:0000256" key="5">
    <source>
        <dbReference type="ARBA" id="ARBA00022741"/>
    </source>
</evidence>
<evidence type="ECO:0000313" key="12">
    <source>
        <dbReference type="Proteomes" id="UP000199682"/>
    </source>
</evidence>
<dbReference type="PANTHER" id="PTHR24421:SF10">
    <property type="entry name" value="NITRATE_NITRITE SENSOR PROTEIN NARQ"/>
    <property type="match status" value="1"/>
</dbReference>
<keyword evidence="6 11" id="KW-0418">Kinase</keyword>
<dbReference type="InterPro" id="IPR011712">
    <property type="entry name" value="Sig_transdc_His_kin_sub3_dim/P"/>
</dbReference>
<proteinExistence type="predicted"/>
<evidence type="ECO:0000256" key="1">
    <source>
        <dbReference type="ARBA" id="ARBA00000085"/>
    </source>
</evidence>
<evidence type="ECO:0000256" key="3">
    <source>
        <dbReference type="ARBA" id="ARBA00022553"/>
    </source>
</evidence>
<keyword evidence="9" id="KW-1133">Transmembrane helix</keyword>
<feature type="transmembrane region" description="Helical" evidence="9">
    <location>
        <begin position="65"/>
        <end position="83"/>
    </location>
</feature>
<evidence type="ECO:0000259" key="10">
    <source>
        <dbReference type="Pfam" id="PF07730"/>
    </source>
</evidence>
<protein>
    <recommendedName>
        <fullName evidence="2">histidine kinase</fullName>
        <ecNumber evidence="2">2.7.13.3</ecNumber>
    </recommendedName>
</protein>
<dbReference type="GO" id="GO:0016020">
    <property type="term" value="C:membrane"/>
    <property type="evidence" value="ECO:0007669"/>
    <property type="project" value="InterPro"/>
</dbReference>
<evidence type="ECO:0000256" key="2">
    <source>
        <dbReference type="ARBA" id="ARBA00012438"/>
    </source>
</evidence>
<keyword evidence="3" id="KW-0597">Phosphoprotein</keyword>
<name>A0A1G8WDV5_9PSEU</name>
<keyword evidence="5" id="KW-0547">Nucleotide-binding</keyword>
<dbReference type="Gene3D" id="1.20.5.1930">
    <property type="match status" value="1"/>
</dbReference>
<gene>
    <name evidence="11" type="ORF">SAMN04488074_103160</name>
</gene>
<dbReference type="Proteomes" id="UP000199682">
    <property type="component" value="Unassembled WGS sequence"/>
</dbReference>
<evidence type="ECO:0000256" key="4">
    <source>
        <dbReference type="ARBA" id="ARBA00022679"/>
    </source>
</evidence>
<feature type="transmembrane region" description="Helical" evidence="9">
    <location>
        <begin position="116"/>
        <end position="135"/>
    </location>
</feature>
<dbReference type="EC" id="2.7.13.3" evidence="2"/>
<dbReference type="SUPFAM" id="SSF55874">
    <property type="entry name" value="ATPase domain of HSP90 chaperone/DNA topoisomerase II/histidine kinase"/>
    <property type="match status" value="1"/>
</dbReference>
<dbReference type="InterPro" id="IPR036890">
    <property type="entry name" value="HATPase_C_sf"/>
</dbReference>
<dbReference type="EMBL" id="FNET01000003">
    <property type="protein sequence ID" value="SDJ76444.1"/>
    <property type="molecule type" value="Genomic_DNA"/>
</dbReference>
<evidence type="ECO:0000256" key="8">
    <source>
        <dbReference type="ARBA" id="ARBA00023012"/>
    </source>
</evidence>
<dbReference type="PANTHER" id="PTHR24421">
    <property type="entry name" value="NITRATE/NITRITE SENSOR PROTEIN NARX-RELATED"/>
    <property type="match status" value="1"/>
</dbReference>
<keyword evidence="7" id="KW-0067">ATP-binding</keyword>
<dbReference type="InterPro" id="IPR050482">
    <property type="entry name" value="Sensor_HK_TwoCompSys"/>
</dbReference>
<dbReference type="GO" id="GO:0000155">
    <property type="term" value="F:phosphorelay sensor kinase activity"/>
    <property type="evidence" value="ECO:0007669"/>
    <property type="project" value="InterPro"/>
</dbReference>
<keyword evidence="9" id="KW-0472">Membrane</keyword>
<feature type="transmembrane region" description="Helical" evidence="9">
    <location>
        <begin position="41"/>
        <end position="58"/>
    </location>
</feature>
<evidence type="ECO:0000313" key="11">
    <source>
        <dbReference type="EMBL" id="SDJ76444.1"/>
    </source>
</evidence>
<keyword evidence="4" id="KW-0808">Transferase</keyword>
<feature type="transmembrane region" description="Helical" evidence="9">
    <location>
        <begin position="147"/>
        <end position="164"/>
    </location>
</feature>
<evidence type="ECO:0000256" key="7">
    <source>
        <dbReference type="ARBA" id="ARBA00022840"/>
    </source>
</evidence>
<evidence type="ECO:0000256" key="9">
    <source>
        <dbReference type="SAM" id="Phobius"/>
    </source>
</evidence>
<dbReference type="GO" id="GO:0046983">
    <property type="term" value="F:protein dimerization activity"/>
    <property type="evidence" value="ECO:0007669"/>
    <property type="project" value="InterPro"/>
</dbReference>
<dbReference type="Gene3D" id="3.30.565.10">
    <property type="entry name" value="Histidine kinase-like ATPase, C-terminal domain"/>
    <property type="match status" value="1"/>
</dbReference>
<dbReference type="CDD" id="cd16917">
    <property type="entry name" value="HATPase_UhpB-NarQ-NarX-like"/>
    <property type="match status" value="1"/>
</dbReference>
<dbReference type="GO" id="GO:0005524">
    <property type="term" value="F:ATP binding"/>
    <property type="evidence" value="ECO:0007669"/>
    <property type="project" value="UniProtKB-KW"/>
</dbReference>